<dbReference type="GO" id="GO:0016342">
    <property type="term" value="C:catenin complex"/>
    <property type="evidence" value="ECO:0007669"/>
    <property type="project" value="TreeGrafter"/>
</dbReference>
<dbReference type="Gene3D" id="6.10.250.2510">
    <property type="match status" value="1"/>
</dbReference>
<dbReference type="AlphaFoldDB" id="A0A6A0GZX6"/>
<dbReference type="GO" id="GO:0008013">
    <property type="term" value="F:beta-catenin binding"/>
    <property type="evidence" value="ECO:0007669"/>
    <property type="project" value="TreeGrafter"/>
</dbReference>
<evidence type="ECO:0000256" key="6">
    <source>
        <dbReference type="ARBA" id="ARBA00022949"/>
    </source>
</evidence>
<evidence type="ECO:0000256" key="4">
    <source>
        <dbReference type="ARBA" id="ARBA00022490"/>
    </source>
</evidence>
<dbReference type="Proteomes" id="UP000711488">
    <property type="component" value="Unassembled WGS sequence"/>
</dbReference>
<dbReference type="Gene3D" id="1.20.120.230">
    <property type="entry name" value="Alpha-catenin/vinculin-like"/>
    <property type="match status" value="3"/>
</dbReference>
<proteinExistence type="inferred from homology"/>
<keyword evidence="4" id="KW-0963">Cytoplasm</keyword>
<dbReference type="PANTHER" id="PTHR18914:SF9">
    <property type="entry name" value="CATENIN ALPHA"/>
    <property type="match status" value="1"/>
</dbReference>
<dbReference type="Pfam" id="PF01044">
    <property type="entry name" value="Vinculin"/>
    <property type="match status" value="1"/>
</dbReference>
<dbReference type="InterPro" id="IPR006077">
    <property type="entry name" value="Vinculin/catenin"/>
</dbReference>
<reference evidence="7" key="1">
    <citation type="submission" date="2014-08" db="EMBL/GenBank/DDBJ databases">
        <authorList>
            <person name="Murali S."/>
            <person name="Richards S."/>
            <person name="Bandaranaike D."/>
            <person name="Bellair M."/>
            <person name="Blankenburg K."/>
            <person name="Chao H."/>
            <person name="Dinh H."/>
            <person name="Doddapaneni H."/>
            <person name="Dugan-Rocha S."/>
            <person name="Elkadiri S."/>
            <person name="Gnanaolivu R."/>
            <person name="Hughes D."/>
            <person name="Lee S."/>
            <person name="Li M."/>
            <person name="Ming W."/>
            <person name="Munidasa M."/>
            <person name="Muniz J."/>
            <person name="Nguyen L."/>
            <person name="Osuji N."/>
            <person name="Pu L.-L."/>
            <person name="Puazo M."/>
            <person name="Skinner E."/>
            <person name="Qu C."/>
            <person name="Quiroz J."/>
            <person name="Raj R."/>
            <person name="Weissenberger G."/>
            <person name="Xin Y."/>
            <person name="Zou X."/>
            <person name="Han Y."/>
            <person name="Worley K."/>
            <person name="Muzny D."/>
            <person name="Gibbs R."/>
        </authorList>
    </citation>
    <scope>NUCLEOTIDE SEQUENCE</scope>
    <source>
        <strain evidence="7">HAZT.00-mixed</strain>
        <tissue evidence="7">Whole organism</tissue>
    </source>
</reference>
<keyword evidence="5" id="KW-0130">Cell adhesion</keyword>
<evidence type="ECO:0000256" key="5">
    <source>
        <dbReference type="ARBA" id="ARBA00022889"/>
    </source>
</evidence>
<dbReference type="SUPFAM" id="SSF47220">
    <property type="entry name" value="alpha-catenin/vinculin-like"/>
    <property type="match status" value="2"/>
</dbReference>
<evidence type="ECO:0008006" key="8">
    <source>
        <dbReference type="Google" id="ProtNLM"/>
    </source>
</evidence>
<dbReference type="EMBL" id="JQDR03010842">
    <property type="protein sequence ID" value="KAA0193640.1"/>
    <property type="molecule type" value="Genomic_DNA"/>
</dbReference>
<dbReference type="PRINTS" id="PR00805">
    <property type="entry name" value="ALPHACATENIN"/>
</dbReference>
<keyword evidence="6" id="KW-0965">Cell junction</keyword>
<accession>A0A6A0GZX6</accession>
<comment type="subcellular location">
    <subcellularLocation>
        <location evidence="1">Cell junction</location>
    </subcellularLocation>
    <subcellularLocation>
        <location evidence="2">Cytoplasm</location>
    </subcellularLocation>
</comment>
<dbReference type="GO" id="GO:0016477">
    <property type="term" value="P:cell migration"/>
    <property type="evidence" value="ECO:0007669"/>
    <property type="project" value="TreeGrafter"/>
</dbReference>
<evidence type="ECO:0000256" key="1">
    <source>
        <dbReference type="ARBA" id="ARBA00004282"/>
    </source>
</evidence>
<dbReference type="GO" id="GO:0051015">
    <property type="term" value="F:actin filament binding"/>
    <property type="evidence" value="ECO:0007669"/>
    <property type="project" value="InterPro"/>
</dbReference>
<dbReference type="GO" id="GO:0098609">
    <property type="term" value="P:cell-cell adhesion"/>
    <property type="evidence" value="ECO:0007669"/>
    <property type="project" value="TreeGrafter"/>
</dbReference>
<reference evidence="7" key="3">
    <citation type="submission" date="2019-06" db="EMBL/GenBank/DDBJ databases">
        <authorList>
            <person name="Poynton C."/>
            <person name="Hasenbein S."/>
            <person name="Benoit J.B."/>
            <person name="Sepulveda M.S."/>
            <person name="Poelchau M.F."/>
            <person name="Murali S.C."/>
            <person name="Chen S."/>
            <person name="Glastad K.M."/>
            <person name="Werren J.H."/>
            <person name="Vineis J.H."/>
            <person name="Bowen J.L."/>
            <person name="Friedrich M."/>
            <person name="Jones J."/>
            <person name="Robertson H.M."/>
            <person name="Feyereisen R."/>
            <person name="Mechler-Hickson A."/>
            <person name="Mathers N."/>
            <person name="Lee C.E."/>
            <person name="Colbourne J.K."/>
            <person name="Biales A."/>
            <person name="Johnston J.S."/>
            <person name="Wellborn G.A."/>
            <person name="Rosendale A.J."/>
            <person name="Cridge A.G."/>
            <person name="Munoz-Torres M.C."/>
            <person name="Bain P.A."/>
            <person name="Manny A.R."/>
            <person name="Major K.M."/>
            <person name="Lambert F.N."/>
            <person name="Vulpe C.D."/>
            <person name="Tuck P."/>
            <person name="Blalock B.J."/>
            <person name="Lin Y.-Y."/>
            <person name="Smith M.E."/>
            <person name="Ochoa-Acuna H."/>
            <person name="Chen M.-J.M."/>
            <person name="Childers C.P."/>
            <person name="Qu J."/>
            <person name="Dugan S."/>
            <person name="Lee S.L."/>
            <person name="Chao H."/>
            <person name="Dinh H."/>
            <person name="Han Y."/>
            <person name="Doddapaneni H."/>
            <person name="Worley K.C."/>
            <person name="Muzny D.M."/>
            <person name="Gibbs R.A."/>
            <person name="Richards S."/>
        </authorList>
    </citation>
    <scope>NUCLEOTIDE SEQUENCE</scope>
    <source>
        <strain evidence="7">HAZT.00-mixed</strain>
        <tissue evidence="7">Whole organism</tissue>
    </source>
</reference>
<evidence type="ECO:0000256" key="3">
    <source>
        <dbReference type="ARBA" id="ARBA00008376"/>
    </source>
</evidence>
<gene>
    <name evidence="7" type="ORF">HAZT_HAZT007173</name>
</gene>
<dbReference type="InterPro" id="IPR001033">
    <property type="entry name" value="Alpha_catenin"/>
</dbReference>
<dbReference type="PANTHER" id="PTHR18914">
    <property type="entry name" value="ALPHA CATENIN"/>
    <property type="match status" value="1"/>
</dbReference>
<dbReference type="InterPro" id="IPR036723">
    <property type="entry name" value="Alpha-catenin/vinculin-like_sf"/>
</dbReference>
<comment type="caution">
    <text evidence="7">The sequence shown here is derived from an EMBL/GenBank/DDBJ whole genome shotgun (WGS) entry which is preliminary data.</text>
</comment>
<dbReference type="GO" id="GO:0045296">
    <property type="term" value="F:cadherin binding"/>
    <property type="evidence" value="ECO:0007669"/>
    <property type="project" value="InterPro"/>
</dbReference>
<dbReference type="GO" id="GO:0005912">
    <property type="term" value="C:adherens junction"/>
    <property type="evidence" value="ECO:0007669"/>
    <property type="project" value="TreeGrafter"/>
</dbReference>
<dbReference type="OrthoDB" id="6376697at2759"/>
<sequence>MTHDLYGVGAPGAPVVLKWDPKNLEIRTMSVERTLEPLVLQQFVAEDASAAQGFEFKWNLNDLKITTRSVEKTLEPLLVQVTTLVNTKGPSHKKKGRSKRAHVLVAAVEAATANFIQRGEEIAFKNPDIKVEMLAAVEEVRKTGEVMSVGAREFAEDPCSSAKRSSLVRAARNLLSAVTRLLILADMVDVHRLLKGLQMVEDDIEKVKNASSQSELVDNFRVFGKNTSELVNRAAKRQGELKDPRLRDDLASARAVLKKNSMMLLTASKAYVRHPELAAAKANRDFVVKQVCEAVATISDVAQGRSTGDSQMPYEGPGELASALDDFDERINMDPVTYNEVRTRPSLEERLESIISGAALMADSFCTRDDRRLKIVEECNAVRQALQDLLTQYMDNMGRKQPSEGLDKAIEHMFGKTKDLRRQLRKAVVDHVSDSFLETNVPLLVLVEAARSGNEKEVDEYAQVK</sequence>
<evidence type="ECO:0000313" key="7">
    <source>
        <dbReference type="EMBL" id="KAA0193640.1"/>
    </source>
</evidence>
<reference evidence="7" key="2">
    <citation type="journal article" date="2018" name="Environ. Sci. Technol.">
        <title>The Toxicogenome of Hyalella azteca: A Model for Sediment Ecotoxicology and Evolutionary Toxicology.</title>
        <authorList>
            <person name="Poynton H.C."/>
            <person name="Hasenbein S."/>
            <person name="Benoit J.B."/>
            <person name="Sepulveda M.S."/>
            <person name="Poelchau M.F."/>
            <person name="Hughes D.S.T."/>
            <person name="Murali S.C."/>
            <person name="Chen S."/>
            <person name="Glastad K.M."/>
            <person name="Goodisman M.A.D."/>
            <person name="Werren J.H."/>
            <person name="Vineis J.H."/>
            <person name="Bowen J.L."/>
            <person name="Friedrich M."/>
            <person name="Jones J."/>
            <person name="Robertson H.M."/>
            <person name="Feyereisen R."/>
            <person name="Mechler-Hickson A."/>
            <person name="Mathers N."/>
            <person name="Lee C.E."/>
            <person name="Colbourne J.K."/>
            <person name="Biales A."/>
            <person name="Johnston J.S."/>
            <person name="Wellborn G.A."/>
            <person name="Rosendale A.J."/>
            <person name="Cridge A.G."/>
            <person name="Munoz-Torres M.C."/>
            <person name="Bain P.A."/>
            <person name="Manny A.R."/>
            <person name="Major K.M."/>
            <person name="Lambert F.N."/>
            <person name="Vulpe C.D."/>
            <person name="Tuck P."/>
            <person name="Blalock B.J."/>
            <person name="Lin Y.Y."/>
            <person name="Smith M.E."/>
            <person name="Ochoa-Acuna H."/>
            <person name="Chen M.M."/>
            <person name="Childers C.P."/>
            <person name="Qu J."/>
            <person name="Dugan S."/>
            <person name="Lee S.L."/>
            <person name="Chao H."/>
            <person name="Dinh H."/>
            <person name="Han Y."/>
            <person name="Doddapaneni H."/>
            <person name="Worley K.C."/>
            <person name="Muzny D.M."/>
            <person name="Gibbs R.A."/>
            <person name="Richards S."/>
        </authorList>
    </citation>
    <scope>NUCLEOTIDE SEQUENCE</scope>
    <source>
        <strain evidence="7">HAZT.00-mixed</strain>
        <tissue evidence="7">Whole organism</tissue>
    </source>
</reference>
<organism evidence="7">
    <name type="scientific">Hyalella azteca</name>
    <name type="common">Amphipod</name>
    <dbReference type="NCBI Taxonomy" id="294128"/>
    <lineage>
        <taxon>Eukaryota</taxon>
        <taxon>Metazoa</taxon>
        <taxon>Ecdysozoa</taxon>
        <taxon>Arthropoda</taxon>
        <taxon>Crustacea</taxon>
        <taxon>Multicrustacea</taxon>
        <taxon>Malacostraca</taxon>
        <taxon>Eumalacostraca</taxon>
        <taxon>Peracarida</taxon>
        <taxon>Amphipoda</taxon>
        <taxon>Senticaudata</taxon>
        <taxon>Talitrida</taxon>
        <taxon>Talitroidea</taxon>
        <taxon>Hyalellidae</taxon>
        <taxon>Hyalella</taxon>
    </lineage>
</organism>
<dbReference type="GO" id="GO:0005737">
    <property type="term" value="C:cytoplasm"/>
    <property type="evidence" value="ECO:0007669"/>
    <property type="project" value="UniProtKB-SubCell"/>
</dbReference>
<comment type="similarity">
    <text evidence="3">Belongs to the vinculin/alpha-catenin family.</text>
</comment>
<evidence type="ECO:0000256" key="2">
    <source>
        <dbReference type="ARBA" id="ARBA00004496"/>
    </source>
</evidence>
<name>A0A6A0GZX6_HYAAZ</name>
<protein>
    <recommendedName>
        <fullName evidence="8">Catenin alpha</fullName>
    </recommendedName>
</protein>